<gene>
    <name evidence="1" type="ORF">HMPREF9370_1483</name>
</gene>
<sequence>MRISIGDVLTYSDAVKYRLDHTKLCLKVYKPDLLNQLNTEKLKGTFNMATIYCLLFKNMELSTAQEMHKALSSFAPYLGSMDVKFSNPIHLHFFRECLVESYRLEFGKVSLFYSMGDEGVDLEIQKLFEQSGFSTKLEDIGARGTIFDNFDYVKHFERIDSFEKIFTSLFGSNIDTANIVYYLEELHPKLFDALSAAARTLDRAETEEDFAQAALSGRRFLEQFADYLFPAQDKPFRERQVGKTQYKNRIWAYITIECEKTNSNSITELGKETDRLVNLFNAGLHASPSKEKVQKAFCDLVKWIADIIQINPSSVRKPYLAYENELNEFLNEILNNHSAT</sequence>
<evidence type="ECO:0000313" key="2">
    <source>
        <dbReference type="Proteomes" id="UP000005336"/>
    </source>
</evidence>
<dbReference type="PATRIC" id="fig|1030841.3.peg.1465"/>
<name>G4CQX3_9NEIS</name>
<dbReference type="HOGENOM" id="CLU_723456_0_0_4"/>
<organism evidence="1 2">
    <name type="scientific">Neisseria wadsworthii 9715</name>
    <dbReference type="NCBI Taxonomy" id="1030841"/>
    <lineage>
        <taxon>Bacteria</taxon>
        <taxon>Pseudomonadati</taxon>
        <taxon>Pseudomonadota</taxon>
        <taxon>Betaproteobacteria</taxon>
        <taxon>Neisseriales</taxon>
        <taxon>Neisseriaceae</taxon>
        <taxon>Neisseria</taxon>
    </lineage>
</organism>
<dbReference type="STRING" id="1030841.HMPREF9370_1483"/>
<comment type="caution">
    <text evidence="1">The sequence shown here is derived from an EMBL/GenBank/DDBJ whole genome shotgun (WGS) entry which is preliminary data.</text>
</comment>
<dbReference type="AlphaFoldDB" id="G4CQX3"/>
<protein>
    <submittedName>
        <fullName evidence="1">Uncharacterized protein</fullName>
    </submittedName>
</protein>
<reference evidence="1 2" key="1">
    <citation type="submission" date="2011-06" db="EMBL/GenBank/DDBJ databases">
        <authorList>
            <person name="Muzny D."/>
            <person name="Qin X."/>
            <person name="Deng J."/>
            <person name="Jiang H."/>
            <person name="Liu Y."/>
            <person name="Qu J."/>
            <person name="Song X.-Z."/>
            <person name="Zhang L."/>
            <person name="Thornton R."/>
            <person name="Coyle M."/>
            <person name="Francisco L."/>
            <person name="Jackson L."/>
            <person name="Javaid M."/>
            <person name="Korchina V."/>
            <person name="Kovar C."/>
            <person name="Mata R."/>
            <person name="Mathew T."/>
            <person name="Ngo R."/>
            <person name="Nguyen L."/>
            <person name="Nguyen N."/>
            <person name="Okwuonu G."/>
            <person name="Ongeri F."/>
            <person name="Pham C."/>
            <person name="Simmons D."/>
            <person name="Wilczek-Boney K."/>
            <person name="Hale W."/>
            <person name="Jakkamsetti A."/>
            <person name="Pham P."/>
            <person name="Ruth R."/>
            <person name="San Lucas F."/>
            <person name="Warren J."/>
            <person name="Zhang J."/>
            <person name="Zhao Z."/>
            <person name="Zhou C."/>
            <person name="Zhu D."/>
            <person name="Lee S."/>
            <person name="Bess C."/>
            <person name="Blankenburg K."/>
            <person name="Forbes L."/>
            <person name="Fu Q."/>
            <person name="Gubbala S."/>
            <person name="Hirani K."/>
            <person name="Jayaseelan J.C."/>
            <person name="Lara F."/>
            <person name="Munidasa M."/>
            <person name="Palculict T."/>
            <person name="Patil S."/>
            <person name="Pu L.-L."/>
            <person name="Saada N."/>
            <person name="Tang L."/>
            <person name="Weissenberger G."/>
            <person name="Zhu Y."/>
            <person name="Hemphill L."/>
            <person name="Shang Y."/>
            <person name="Youmans B."/>
            <person name="Ayvaz T."/>
            <person name="Ross M."/>
            <person name="Santibanez J."/>
            <person name="Aqrawi P."/>
            <person name="Gross S."/>
            <person name="Joshi V."/>
            <person name="Fowler G."/>
            <person name="Nazareth L."/>
            <person name="Reid J."/>
            <person name="Worley K."/>
            <person name="Petrosino J."/>
            <person name="Highlander S."/>
            <person name="Gibbs R."/>
        </authorList>
    </citation>
    <scope>NUCLEOTIDE SEQUENCE [LARGE SCALE GENOMIC DNA]</scope>
    <source>
        <strain evidence="1 2">9715</strain>
    </source>
</reference>
<keyword evidence="2" id="KW-1185">Reference proteome</keyword>
<dbReference type="EMBL" id="AGAZ01000053">
    <property type="protein sequence ID" value="EGZ45978.1"/>
    <property type="molecule type" value="Genomic_DNA"/>
</dbReference>
<proteinExistence type="predicted"/>
<accession>G4CQX3</accession>
<dbReference type="Proteomes" id="UP000005336">
    <property type="component" value="Unassembled WGS sequence"/>
</dbReference>
<evidence type="ECO:0000313" key="1">
    <source>
        <dbReference type="EMBL" id="EGZ45978.1"/>
    </source>
</evidence>